<dbReference type="WBParaSite" id="nRc.2.0.1.t14573-RA">
    <property type="protein sequence ID" value="nRc.2.0.1.t14573-RA"/>
    <property type="gene ID" value="nRc.2.0.1.g14573"/>
</dbReference>
<reference evidence="2" key="1">
    <citation type="submission" date="2022-11" db="UniProtKB">
        <authorList>
            <consortium name="WormBaseParasite"/>
        </authorList>
    </citation>
    <scope>IDENTIFICATION</scope>
</reference>
<keyword evidence="1" id="KW-1185">Reference proteome</keyword>
<evidence type="ECO:0000313" key="2">
    <source>
        <dbReference type="WBParaSite" id="nRc.2.0.1.t14573-RA"/>
    </source>
</evidence>
<protein>
    <submittedName>
        <fullName evidence="2">Uncharacterized protein</fullName>
    </submittedName>
</protein>
<sequence length="260" mass="29521">MFLFMQLVNRKNICDLVDDSERYPVASMQLSADRLSKSREHSAELTVLKFIQRNLRDIMEIISLHGNEVRDYKNPELSCYSCSGAGLKCLDDIFEGREVDTIKNVVSFSSLCKLRFDFTKDLNLKSVEKWIRCSLGSDPYAVASSSYQNASVSNNSHLKSGYLGDLRAILHNSHSAPLNRKTVILNGITRKTVIKRCTFNISTNSRPLIFGTGNENLVFGPYNMTKFSDEKSPKVDNFTDFGDQPLCFRKSNDIYVVKKR</sequence>
<dbReference type="AlphaFoldDB" id="A0A915IM82"/>
<accession>A0A915IM82</accession>
<proteinExistence type="predicted"/>
<organism evidence="1 2">
    <name type="scientific">Romanomermis culicivorax</name>
    <name type="common">Nematode worm</name>
    <dbReference type="NCBI Taxonomy" id="13658"/>
    <lineage>
        <taxon>Eukaryota</taxon>
        <taxon>Metazoa</taxon>
        <taxon>Ecdysozoa</taxon>
        <taxon>Nematoda</taxon>
        <taxon>Enoplea</taxon>
        <taxon>Dorylaimia</taxon>
        <taxon>Mermithida</taxon>
        <taxon>Mermithoidea</taxon>
        <taxon>Mermithidae</taxon>
        <taxon>Romanomermis</taxon>
    </lineage>
</organism>
<name>A0A915IM82_ROMCU</name>
<dbReference type="Proteomes" id="UP000887565">
    <property type="component" value="Unplaced"/>
</dbReference>
<evidence type="ECO:0000313" key="1">
    <source>
        <dbReference type="Proteomes" id="UP000887565"/>
    </source>
</evidence>